<name>A0AB39HM52_9BACI</name>
<gene>
    <name evidence="1" type="ORF">AB4Y30_15835</name>
</gene>
<organism evidence="1">
    <name type="scientific">Ornithinibacillus sp. 4-3</name>
    <dbReference type="NCBI Taxonomy" id="3231488"/>
    <lineage>
        <taxon>Bacteria</taxon>
        <taxon>Bacillati</taxon>
        <taxon>Bacillota</taxon>
        <taxon>Bacilli</taxon>
        <taxon>Bacillales</taxon>
        <taxon>Bacillaceae</taxon>
        <taxon>Ornithinibacillus</taxon>
    </lineage>
</organism>
<evidence type="ECO:0000313" key="1">
    <source>
        <dbReference type="EMBL" id="XDK32457.1"/>
    </source>
</evidence>
<dbReference type="AlphaFoldDB" id="A0AB39HM52"/>
<proteinExistence type="predicted"/>
<protein>
    <submittedName>
        <fullName evidence="1">SLAP domain-containing protein</fullName>
    </submittedName>
</protein>
<sequence length="129" mass="14893">MANIDFHPVWDEQVTDLERERLLQFASGKIIEQDMLSIILFRGKYKKNGAIVATVLIGNGYDRMIHLKKVHVEVLAQDGEPIARESFTTDLQIKANAWQPWSFVFQKESMLTEDKSKNTAWIVEIENQS</sequence>
<dbReference type="RefSeq" id="WP_368653146.1">
    <property type="nucleotide sequence ID" value="NZ_CP162599.1"/>
</dbReference>
<dbReference type="NCBIfam" id="TIGR04398">
    <property type="entry name" value="SLAP_DUP"/>
    <property type="match status" value="1"/>
</dbReference>
<reference evidence="1" key="1">
    <citation type="submission" date="2024-07" db="EMBL/GenBank/DDBJ databases">
        <title>Halotolerant mesophilic bacterium Ornithinibacillus sp. 4-3, sp. nov., isolated from soil.</title>
        <authorList>
            <person name="Sidarenka A.V."/>
            <person name="Guliayeva D.E."/>
            <person name="Leanovich S.I."/>
            <person name="Hileuskaya K.S."/>
            <person name="Akhremchuk A.E."/>
            <person name="Sikolenko M.A."/>
            <person name="Valentovich L.N."/>
        </authorList>
    </citation>
    <scope>NUCLEOTIDE SEQUENCE</scope>
    <source>
        <strain evidence="1">4-3</strain>
    </source>
</reference>
<dbReference type="InterPro" id="IPR030910">
    <property type="entry name" value="SLAP_dom"/>
</dbReference>
<dbReference type="EMBL" id="CP162599">
    <property type="protein sequence ID" value="XDK32457.1"/>
    <property type="molecule type" value="Genomic_DNA"/>
</dbReference>
<accession>A0AB39HM52</accession>